<evidence type="ECO:0000259" key="2">
    <source>
        <dbReference type="PROSITE" id="PS50011"/>
    </source>
</evidence>
<gene>
    <name evidence="3" type="ORF">LFAB_13715</name>
</gene>
<protein>
    <submittedName>
        <fullName evidence="3">Serine/threonine protein kinase</fullName>
    </submittedName>
</protein>
<reference evidence="3 4" key="1">
    <citation type="journal article" date="2014" name="Genome Announc.">
        <title>Genome Sequence of Lactobacillus fabifermentans Strain T30PCM01, Isolated from Fermenting Grape Marc.</title>
        <authorList>
            <person name="Treu L."/>
            <person name="Vendramin V."/>
            <person name="Bovo B."/>
            <person name="Giacomini A."/>
            <person name="Corich V."/>
            <person name="Campanaro S."/>
        </authorList>
    </citation>
    <scope>NUCLEOTIDE SEQUENCE [LARGE SCALE GENOMIC DNA]</scope>
    <source>
        <strain evidence="3 4">T30PCM01</strain>
    </source>
</reference>
<dbReference type="HOGENOM" id="CLU_056150_1_0_9"/>
<dbReference type="InterPro" id="IPR011009">
    <property type="entry name" value="Kinase-like_dom_sf"/>
</dbReference>
<dbReference type="STRING" id="1400520.LFAB_13715"/>
<dbReference type="PANTHER" id="PTHR44167:SF24">
    <property type="entry name" value="SERINE_THREONINE-PROTEIN KINASE CHK2"/>
    <property type="match status" value="1"/>
</dbReference>
<name>W6TBT0_9LACO</name>
<dbReference type="GO" id="GO:0005737">
    <property type="term" value="C:cytoplasm"/>
    <property type="evidence" value="ECO:0007669"/>
    <property type="project" value="TreeGrafter"/>
</dbReference>
<feature type="domain" description="Protein kinase" evidence="2">
    <location>
        <begin position="1"/>
        <end position="274"/>
    </location>
</feature>
<keyword evidence="1" id="KW-0472">Membrane</keyword>
<evidence type="ECO:0000313" key="3">
    <source>
        <dbReference type="EMBL" id="ETY73175.1"/>
    </source>
</evidence>
<dbReference type="Gene3D" id="1.10.510.10">
    <property type="entry name" value="Transferase(Phosphotransferase) domain 1"/>
    <property type="match status" value="1"/>
</dbReference>
<feature type="transmembrane region" description="Helical" evidence="1">
    <location>
        <begin position="359"/>
        <end position="378"/>
    </location>
</feature>
<keyword evidence="3" id="KW-0723">Serine/threonine-protein kinase</keyword>
<dbReference type="PANTHER" id="PTHR44167">
    <property type="entry name" value="OVARIAN-SPECIFIC SERINE/THREONINE-PROTEIN KINASE LOK-RELATED"/>
    <property type="match status" value="1"/>
</dbReference>
<dbReference type="Pfam" id="PF00069">
    <property type="entry name" value="Pkinase"/>
    <property type="match status" value="1"/>
</dbReference>
<dbReference type="GO" id="GO:0004674">
    <property type="term" value="F:protein serine/threonine kinase activity"/>
    <property type="evidence" value="ECO:0007669"/>
    <property type="project" value="UniProtKB-KW"/>
</dbReference>
<keyword evidence="3" id="KW-0808">Transferase</keyword>
<keyword evidence="1" id="KW-1133">Transmembrane helix</keyword>
<dbReference type="Proteomes" id="UP000019247">
    <property type="component" value="Unassembled WGS sequence"/>
</dbReference>
<dbReference type="GO" id="GO:0005524">
    <property type="term" value="F:ATP binding"/>
    <property type="evidence" value="ECO:0007669"/>
    <property type="project" value="InterPro"/>
</dbReference>
<proteinExistence type="predicted"/>
<dbReference type="PROSITE" id="PS50011">
    <property type="entry name" value="PROTEIN_KINASE_DOM"/>
    <property type="match status" value="1"/>
</dbReference>
<keyword evidence="3" id="KW-0418">Kinase</keyword>
<sequence>MKISPERMVAMLPIVSAMQLLSAAEYTPLGPVLTGHEFPLLVQKNQVVYVAKIATMADQPVLTQLADHPTPLMPKLEAVLADNDCLVTVETLINGQTLAAALQVNGAFSPVQVNRVARDLLQSLQHLEALGIVHRDLKLSNIMISRDRYYLIDVSAARKQQVNQSSDTRLLGTTGFAAPENYGFAQTDGRSDIYSLGIVLNCLLTGQIPDSRQAVTNQLTTDPQWLPVIEKATAIDPQQRYQTAIDMRQALPVQLTVKPKRHLPTVTLPTWPWLHTTWLKAYPYVKRALWITYAIFWLLIIATTLFGTDNWRDQLAFLLESIALVGTPVLAHLLNRWLYQQFPQVNWHRYRGWLRAGEVVLIIVLLASTGDIASWWGGKL</sequence>
<dbReference type="AlphaFoldDB" id="W6TBT0"/>
<evidence type="ECO:0000313" key="4">
    <source>
        <dbReference type="Proteomes" id="UP000019247"/>
    </source>
</evidence>
<keyword evidence="1" id="KW-0812">Transmembrane</keyword>
<dbReference type="InterPro" id="IPR000719">
    <property type="entry name" value="Prot_kinase_dom"/>
</dbReference>
<dbReference type="InterPro" id="IPR008271">
    <property type="entry name" value="Ser/Thr_kinase_AS"/>
</dbReference>
<organism evidence="3 4">
    <name type="scientific">Lactiplantibacillus fabifermentans T30PCM01</name>
    <dbReference type="NCBI Taxonomy" id="1400520"/>
    <lineage>
        <taxon>Bacteria</taxon>
        <taxon>Bacillati</taxon>
        <taxon>Bacillota</taxon>
        <taxon>Bacilli</taxon>
        <taxon>Lactobacillales</taxon>
        <taxon>Lactobacillaceae</taxon>
        <taxon>Lactiplantibacillus</taxon>
    </lineage>
</organism>
<dbReference type="PATRIC" id="fig|1400520.3.peg.2687"/>
<feature type="transmembrane region" description="Helical" evidence="1">
    <location>
        <begin position="288"/>
        <end position="308"/>
    </location>
</feature>
<comment type="caution">
    <text evidence="3">The sequence shown here is derived from an EMBL/GenBank/DDBJ whole genome shotgun (WGS) entry which is preliminary data.</text>
</comment>
<dbReference type="EMBL" id="AWWK01000067">
    <property type="protein sequence ID" value="ETY73175.1"/>
    <property type="molecule type" value="Genomic_DNA"/>
</dbReference>
<dbReference type="eggNOG" id="COG0515">
    <property type="taxonomic scope" value="Bacteria"/>
</dbReference>
<dbReference type="SMART" id="SM00220">
    <property type="entry name" value="S_TKc"/>
    <property type="match status" value="1"/>
</dbReference>
<feature type="transmembrane region" description="Helical" evidence="1">
    <location>
        <begin position="315"/>
        <end position="339"/>
    </location>
</feature>
<dbReference type="PROSITE" id="PS00108">
    <property type="entry name" value="PROTEIN_KINASE_ST"/>
    <property type="match status" value="1"/>
</dbReference>
<accession>W6TBT0</accession>
<dbReference type="SUPFAM" id="SSF56112">
    <property type="entry name" value="Protein kinase-like (PK-like)"/>
    <property type="match status" value="1"/>
</dbReference>
<evidence type="ECO:0000256" key="1">
    <source>
        <dbReference type="SAM" id="Phobius"/>
    </source>
</evidence>